<dbReference type="Pfam" id="PF02798">
    <property type="entry name" value="GST_N"/>
    <property type="match status" value="1"/>
</dbReference>
<feature type="domain" description="GST C-terminal" evidence="3">
    <location>
        <begin position="85"/>
        <end position="204"/>
    </location>
</feature>
<evidence type="ECO:0000313" key="5">
    <source>
        <dbReference type="Proteomes" id="UP001518990"/>
    </source>
</evidence>
<dbReference type="InterPro" id="IPR036249">
    <property type="entry name" value="Thioredoxin-like_sf"/>
</dbReference>
<dbReference type="SFLD" id="SFLDG01150">
    <property type="entry name" value="Main.1:_Beta-like"/>
    <property type="match status" value="1"/>
</dbReference>
<dbReference type="PANTHER" id="PTHR44051:SF8">
    <property type="entry name" value="GLUTATHIONE S-TRANSFERASE GSTA"/>
    <property type="match status" value="1"/>
</dbReference>
<dbReference type="SFLD" id="SFLDG00358">
    <property type="entry name" value="Main_(cytGST)"/>
    <property type="match status" value="1"/>
</dbReference>
<accession>A0ABS3KET5</accession>
<dbReference type="SFLD" id="SFLDS00019">
    <property type="entry name" value="Glutathione_Transferase_(cytos"/>
    <property type="match status" value="1"/>
</dbReference>
<evidence type="ECO:0000259" key="3">
    <source>
        <dbReference type="PROSITE" id="PS50405"/>
    </source>
</evidence>
<organism evidence="4 5">
    <name type="scientific">Roseomonas marmotae</name>
    <dbReference type="NCBI Taxonomy" id="2768161"/>
    <lineage>
        <taxon>Bacteria</taxon>
        <taxon>Pseudomonadati</taxon>
        <taxon>Pseudomonadota</taxon>
        <taxon>Alphaproteobacteria</taxon>
        <taxon>Acetobacterales</taxon>
        <taxon>Roseomonadaceae</taxon>
        <taxon>Roseomonas</taxon>
    </lineage>
</organism>
<keyword evidence="5" id="KW-1185">Reference proteome</keyword>
<protein>
    <submittedName>
        <fullName evidence="4">Glutathione S-transferase</fullName>
    </submittedName>
</protein>
<comment type="caution">
    <text evidence="4">The sequence shown here is derived from an EMBL/GenBank/DDBJ whole genome shotgun (WGS) entry which is preliminary data.</text>
</comment>
<dbReference type="SUPFAM" id="SSF47616">
    <property type="entry name" value="GST C-terminal domain-like"/>
    <property type="match status" value="1"/>
</dbReference>
<dbReference type="SUPFAM" id="SSF52833">
    <property type="entry name" value="Thioredoxin-like"/>
    <property type="match status" value="1"/>
</dbReference>
<dbReference type="Proteomes" id="UP001518990">
    <property type="component" value="Unassembled WGS sequence"/>
</dbReference>
<name>A0ABS3KET5_9PROT</name>
<proteinExistence type="predicted"/>
<dbReference type="Gene3D" id="3.40.30.10">
    <property type="entry name" value="Glutaredoxin"/>
    <property type="match status" value="1"/>
</dbReference>
<dbReference type="CDD" id="cd03207">
    <property type="entry name" value="GST_C_8"/>
    <property type="match status" value="1"/>
</dbReference>
<dbReference type="Gene3D" id="1.20.1050.10">
    <property type="match status" value="1"/>
</dbReference>
<dbReference type="InterPro" id="IPR040079">
    <property type="entry name" value="Glutathione_S-Trfase"/>
</dbReference>
<dbReference type="EMBL" id="JACTNF010000016">
    <property type="protein sequence ID" value="MBO1075974.1"/>
    <property type="molecule type" value="Genomic_DNA"/>
</dbReference>
<dbReference type="PANTHER" id="PTHR44051">
    <property type="entry name" value="GLUTATHIONE S-TRANSFERASE-RELATED"/>
    <property type="match status" value="1"/>
</dbReference>
<evidence type="ECO:0000259" key="2">
    <source>
        <dbReference type="PROSITE" id="PS50404"/>
    </source>
</evidence>
<dbReference type="InterPro" id="IPR004045">
    <property type="entry name" value="Glutathione_S-Trfase_N"/>
</dbReference>
<feature type="compositionally biased region" description="Pro residues" evidence="1">
    <location>
        <begin position="200"/>
        <end position="212"/>
    </location>
</feature>
<sequence length="212" mass="23062">MKLHWCPKTRSFRALWMLEEAGAAYERVLVDIRAGAQQDPAFLALNPMAKVPVLEHGAIIIADSTAICAWLADRLPEAGLAPSLNHTDRGSYLQWLIFPAAYMEPALVERQGGWKTNTHAHAWGDFDRVLAAMDAGLQKGPWLLGEHFSAADVTMGTGLGWGLKFGMIPATPLRTAYIERCEARPAYQRALAIDAGPEEAAPPPAGPKPPQD</sequence>
<evidence type="ECO:0000313" key="4">
    <source>
        <dbReference type="EMBL" id="MBO1075974.1"/>
    </source>
</evidence>
<dbReference type="Pfam" id="PF13410">
    <property type="entry name" value="GST_C_2"/>
    <property type="match status" value="1"/>
</dbReference>
<feature type="domain" description="GST N-terminal" evidence="2">
    <location>
        <begin position="1"/>
        <end position="79"/>
    </location>
</feature>
<gene>
    <name evidence="4" type="ORF">IAI60_15255</name>
</gene>
<dbReference type="RefSeq" id="WP_207448512.1">
    <property type="nucleotide sequence ID" value="NZ_CP061091.1"/>
</dbReference>
<dbReference type="InterPro" id="IPR010987">
    <property type="entry name" value="Glutathione-S-Trfase_C-like"/>
</dbReference>
<dbReference type="PROSITE" id="PS50405">
    <property type="entry name" value="GST_CTER"/>
    <property type="match status" value="1"/>
</dbReference>
<dbReference type="CDD" id="cd03046">
    <property type="entry name" value="GST_N_GTT1_like"/>
    <property type="match status" value="1"/>
</dbReference>
<reference evidence="4 5" key="1">
    <citation type="submission" date="2020-09" db="EMBL/GenBank/DDBJ databases">
        <title>Roseomonas.</title>
        <authorList>
            <person name="Zhu W."/>
        </authorList>
    </citation>
    <scope>NUCLEOTIDE SEQUENCE [LARGE SCALE GENOMIC DNA]</scope>
    <source>
        <strain evidence="4 5">1311</strain>
    </source>
</reference>
<evidence type="ECO:0000256" key="1">
    <source>
        <dbReference type="SAM" id="MobiDB-lite"/>
    </source>
</evidence>
<dbReference type="PROSITE" id="PS50404">
    <property type="entry name" value="GST_NTER"/>
    <property type="match status" value="1"/>
</dbReference>
<dbReference type="InterPro" id="IPR036282">
    <property type="entry name" value="Glutathione-S-Trfase_C_sf"/>
</dbReference>
<feature type="region of interest" description="Disordered" evidence="1">
    <location>
        <begin position="192"/>
        <end position="212"/>
    </location>
</feature>